<dbReference type="SUPFAM" id="SSF161098">
    <property type="entry name" value="MetI-like"/>
    <property type="match status" value="1"/>
</dbReference>
<dbReference type="PANTHER" id="PTHR43386">
    <property type="entry name" value="OLIGOPEPTIDE TRANSPORT SYSTEM PERMEASE PROTEIN APPC"/>
    <property type="match status" value="1"/>
</dbReference>
<evidence type="ECO:0000313" key="10">
    <source>
        <dbReference type="Proteomes" id="UP001500967"/>
    </source>
</evidence>
<dbReference type="Proteomes" id="UP001500967">
    <property type="component" value="Unassembled WGS sequence"/>
</dbReference>
<keyword evidence="2 7" id="KW-0813">Transport</keyword>
<dbReference type="PROSITE" id="PS50928">
    <property type="entry name" value="ABC_TM1"/>
    <property type="match status" value="1"/>
</dbReference>
<feature type="domain" description="ABC transmembrane type-1" evidence="8">
    <location>
        <begin position="96"/>
        <end position="285"/>
    </location>
</feature>
<dbReference type="EMBL" id="BAAAGX010000017">
    <property type="protein sequence ID" value="GAA0254830.1"/>
    <property type="molecule type" value="Genomic_DNA"/>
</dbReference>
<keyword evidence="5 7" id="KW-1133">Transmembrane helix</keyword>
<keyword evidence="4 7" id="KW-0812">Transmembrane</keyword>
<dbReference type="InterPro" id="IPR035906">
    <property type="entry name" value="MetI-like_sf"/>
</dbReference>
<evidence type="ECO:0000256" key="6">
    <source>
        <dbReference type="ARBA" id="ARBA00023136"/>
    </source>
</evidence>
<comment type="similarity">
    <text evidence="7">Belongs to the binding-protein-dependent transport system permease family.</text>
</comment>
<evidence type="ECO:0000256" key="3">
    <source>
        <dbReference type="ARBA" id="ARBA00022475"/>
    </source>
</evidence>
<dbReference type="InterPro" id="IPR050366">
    <property type="entry name" value="BP-dependent_transpt_permease"/>
</dbReference>
<keyword evidence="6 7" id="KW-0472">Membrane</keyword>
<accession>A0ABP3E820</accession>
<evidence type="ECO:0000256" key="4">
    <source>
        <dbReference type="ARBA" id="ARBA00022692"/>
    </source>
</evidence>
<dbReference type="RefSeq" id="WP_344650866.1">
    <property type="nucleotide sequence ID" value="NZ_BAAAGX010000017.1"/>
</dbReference>
<protein>
    <submittedName>
        <fullName evidence="9">ABC transporter permease</fullName>
    </submittedName>
</protein>
<gene>
    <name evidence="9" type="ORF">GCM10009539_45030</name>
</gene>
<keyword evidence="3" id="KW-1003">Cell membrane</keyword>
<proteinExistence type="inferred from homology"/>
<evidence type="ECO:0000256" key="7">
    <source>
        <dbReference type="RuleBase" id="RU363032"/>
    </source>
</evidence>
<feature type="transmembrane region" description="Helical" evidence="7">
    <location>
        <begin position="35"/>
        <end position="56"/>
    </location>
</feature>
<dbReference type="Gene3D" id="1.10.3720.10">
    <property type="entry name" value="MetI-like"/>
    <property type="match status" value="1"/>
</dbReference>
<keyword evidence="10" id="KW-1185">Reference proteome</keyword>
<feature type="transmembrane region" description="Helical" evidence="7">
    <location>
        <begin position="135"/>
        <end position="156"/>
    </location>
</feature>
<evidence type="ECO:0000256" key="5">
    <source>
        <dbReference type="ARBA" id="ARBA00022989"/>
    </source>
</evidence>
<dbReference type="Pfam" id="PF00528">
    <property type="entry name" value="BPD_transp_1"/>
    <property type="match status" value="1"/>
</dbReference>
<name>A0ABP3E820_9ACTN</name>
<evidence type="ECO:0000256" key="2">
    <source>
        <dbReference type="ARBA" id="ARBA00022448"/>
    </source>
</evidence>
<organism evidence="9 10">
    <name type="scientific">Cryptosporangium japonicum</name>
    <dbReference type="NCBI Taxonomy" id="80872"/>
    <lineage>
        <taxon>Bacteria</taxon>
        <taxon>Bacillati</taxon>
        <taxon>Actinomycetota</taxon>
        <taxon>Actinomycetes</taxon>
        <taxon>Cryptosporangiales</taxon>
        <taxon>Cryptosporangiaceae</taxon>
        <taxon>Cryptosporangium</taxon>
    </lineage>
</organism>
<feature type="transmembrane region" description="Helical" evidence="7">
    <location>
        <begin position="104"/>
        <end position="128"/>
    </location>
</feature>
<feature type="transmembrane region" description="Helical" evidence="7">
    <location>
        <begin position="262"/>
        <end position="280"/>
    </location>
</feature>
<dbReference type="PANTHER" id="PTHR43386:SF25">
    <property type="entry name" value="PEPTIDE ABC TRANSPORTER PERMEASE PROTEIN"/>
    <property type="match status" value="1"/>
</dbReference>
<reference evidence="10" key="1">
    <citation type="journal article" date="2019" name="Int. J. Syst. Evol. Microbiol.">
        <title>The Global Catalogue of Microorganisms (GCM) 10K type strain sequencing project: providing services to taxonomists for standard genome sequencing and annotation.</title>
        <authorList>
            <consortium name="The Broad Institute Genomics Platform"/>
            <consortium name="The Broad Institute Genome Sequencing Center for Infectious Disease"/>
            <person name="Wu L."/>
            <person name="Ma J."/>
        </authorList>
    </citation>
    <scope>NUCLEOTIDE SEQUENCE [LARGE SCALE GENOMIC DNA]</scope>
    <source>
        <strain evidence="10">JCM 10425</strain>
    </source>
</reference>
<evidence type="ECO:0000259" key="8">
    <source>
        <dbReference type="PROSITE" id="PS50928"/>
    </source>
</evidence>
<feature type="transmembrane region" description="Helical" evidence="7">
    <location>
        <begin position="217"/>
        <end position="242"/>
    </location>
</feature>
<comment type="caution">
    <text evidence="9">The sequence shown here is derived from an EMBL/GenBank/DDBJ whole genome shotgun (WGS) entry which is preliminary data.</text>
</comment>
<comment type="subcellular location">
    <subcellularLocation>
        <location evidence="1 7">Cell membrane</location>
        <topology evidence="1 7">Multi-pass membrane protein</topology>
    </subcellularLocation>
</comment>
<evidence type="ECO:0000313" key="9">
    <source>
        <dbReference type="EMBL" id="GAA0254830.1"/>
    </source>
</evidence>
<sequence length="296" mass="30988">MTALETRAPVEAPAAAPAARGRVRRAALFLARRPGLVLSILFLAAVLLAAFFPSLFTARDPLVGVPADKLQAPSAEHLFGTDQTGRDLFARVIHGANLSLRATVIAVAVALVVGSLVGLLAGYVGGWLDDVAMRLVDVLLAIPQLLLTLAIVTVLGFGTTKVAIAVGLSTVANFARLMRAEVLRVRTAVYVEAARATGARWYSILRRHVLPNALGPIGAYAALDFGLAILAVSTLSFLGFGAEPPTPEWGSLVSTGRDYLATAWWLTTLPGLTVAATVLATNRVSRALGGGGEEHR</sequence>
<evidence type="ECO:0000256" key="1">
    <source>
        <dbReference type="ARBA" id="ARBA00004651"/>
    </source>
</evidence>
<dbReference type="InterPro" id="IPR000515">
    <property type="entry name" value="MetI-like"/>
</dbReference>
<dbReference type="CDD" id="cd06261">
    <property type="entry name" value="TM_PBP2"/>
    <property type="match status" value="1"/>
</dbReference>